<reference evidence="2 3" key="1">
    <citation type="submission" date="2013-01" db="EMBL/GenBank/DDBJ databases">
        <authorList>
            <person name="Harkins D.M."/>
            <person name="Durkin A.S."/>
            <person name="Brinkac L.M."/>
            <person name="Haft D.H."/>
            <person name="Selengut J.D."/>
            <person name="Sanka R."/>
            <person name="DePew J."/>
            <person name="Purushe J."/>
            <person name="Matthias M.A."/>
            <person name="Vinetz J.M."/>
            <person name="Sutton G.G."/>
            <person name="Nierman W.C."/>
            <person name="Fouts D.E."/>
        </authorList>
    </citation>
    <scope>NUCLEOTIDE SEQUENCE [LARGE SCALE GENOMIC DNA]</scope>
    <source>
        <strain evidence="2 3">CBC1416</strain>
    </source>
</reference>
<evidence type="ECO:0000313" key="3">
    <source>
        <dbReference type="Proteomes" id="UP000012149"/>
    </source>
</evidence>
<name>M6W616_9LEPT</name>
<proteinExistence type="predicted"/>
<dbReference type="Proteomes" id="UP000012149">
    <property type="component" value="Unassembled WGS sequence"/>
</dbReference>
<organism evidence="2 3">
    <name type="scientific">Leptospira santarosai str. CBC1416</name>
    <dbReference type="NCBI Taxonomy" id="1193059"/>
    <lineage>
        <taxon>Bacteria</taxon>
        <taxon>Pseudomonadati</taxon>
        <taxon>Spirochaetota</taxon>
        <taxon>Spirochaetia</taxon>
        <taxon>Leptospirales</taxon>
        <taxon>Leptospiraceae</taxon>
        <taxon>Leptospira</taxon>
    </lineage>
</organism>
<feature type="region of interest" description="Disordered" evidence="1">
    <location>
        <begin position="373"/>
        <end position="394"/>
    </location>
</feature>
<evidence type="ECO:0000256" key="1">
    <source>
        <dbReference type="SAM" id="MobiDB-lite"/>
    </source>
</evidence>
<gene>
    <name evidence="2" type="ORF">LEP1GSC161_0369</name>
</gene>
<accession>M6W616</accession>
<evidence type="ECO:0000313" key="2">
    <source>
        <dbReference type="EMBL" id="EMO57213.1"/>
    </source>
</evidence>
<sequence length="429" mass="49425">MLGTIKQYKRRLSAAVAILGIASIALSYCSKSSFGYSARTTIPELTLFFTNPLKAIGRLQSEPIPESIHITPAWEVAADIKITLEIAELIENDDFSKRTNLEQTEEHSHPETKPENLLKQDAIQEILELEFPTRNSNKKDRSISTESLELDEIQKIRNTKTELPDDPKQSYFQETEGSLTEGIQEEDAKRVSVFVPKKHSKIIINSSRNDSMGFNLESDKKTGSQFREIASASKRYQISLSPKKEILNLNPNLEKVQPGRLRNDKLQNETIGSLQNAFEIYDAPSDPILIQGSVVDLRTLDLTSLYSVPWEWETDTFEIRILENMNIERWVWKHIQETFQEVRTVKLETSFPSLTESAKERLLYLPRRDQTRKNPHELARESEHKNWDSKGSSFKTDLPRFPSLRIDRKQMRYYAIQINGPPPIDHKQV</sequence>
<dbReference type="EMBL" id="AKWE02000128">
    <property type="protein sequence ID" value="EMO57213.1"/>
    <property type="molecule type" value="Genomic_DNA"/>
</dbReference>
<feature type="compositionally biased region" description="Basic and acidic residues" evidence="1">
    <location>
        <begin position="373"/>
        <end position="388"/>
    </location>
</feature>
<dbReference type="AlphaFoldDB" id="M6W616"/>
<protein>
    <submittedName>
        <fullName evidence="2">Uncharacterized protein</fullName>
    </submittedName>
</protein>
<comment type="caution">
    <text evidence="2">The sequence shown here is derived from an EMBL/GenBank/DDBJ whole genome shotgun (WGS) entry which is preliminary data.</text>
</comment>